<keyword evidence="4" id="KW-0645">Protease</keyword>
<dbReference type="CDD" id="cd00090">
    <property type="entry name" value="HTH_ARSR"/>
    <property type="match status" value="1"/>
</dbReference>
<dbReference type="GO" id="GO:0006508">
    <property type="term" value="P:proteolysis"/>
    <property type="evidence" value="ECO:0007669"/>
    <property type="project" value="UniProtKB-KW"/>
</dbReference>
<dbReference type="SUPFAM" id="SSF46785">
    <property type="entry name" value="Winged helix' DNA-binding domain"/>
    <property type="match status" value="1"/>
</dbReference>
<dbReference type="RefSeq" id="WP_106259316.1">
    <property type="nucleotide sequence ID" value="NZ_CAWNSW010000145.1"/>
</dbReference>
<dbReference type="PROSITE" id="PS51903">
    <property type="entry name" value="CLP_R"/>
    <property type="match status" value="1"/>
</dbReference>
<dbReference type="PROSITE" id="PS50987">
    <property type="entry name" value="HTH_ARSR_2"/>
    <property type="match status" value="1"/>
</dbReference>
<reference evidence="5" key="1">
    <citation type="submission" date="2018-02" db="EMBL/GenBank/DDBJ databases">
        <authorList>
            <person name="Moore K."/>
            <person name="Momper L."/>
        </authorList>
    </citation>
    <scope>NUCLEOTIDE SEQUENCE [LARGE SCALE GENOMIC DNA]</scope>
    <source>
        <strain evidence="5">ULC18</strain>
    </source>
</reference>
<evidence type="ECO:0000313" key="5">
    <source>
        <dbReference type="Proteomes" id="UP000239576"/>
    </source>
</evidence>
<dbReference type="SMART" id="SM00418">
    <property type="entry name" value="HTH_ARSR"/>
    <property type="match status" value="1"/>
</dbReference>
<dbReference type="InterPro" id="IPR036388">
    <property type="entry name" value="WH-like_DNA-bd_sf"/>
</dbReference>
<keyword evidence="5" id="KW-1185">Reference proteome</keyword>
<feature type="domain" description="HTH arsR-type" evidence="2">
    <location>
        <begin position="1"/>
        <end position="98"/>
    </location>
</feature>
<dbReference type="Pfam" id="PF01022">
    <property type="entry name" value="HTH_5"/>
    <property type="match status" value="1"/>
</dbReference>
<dbReference type="OrthoDB" id="571071at2"/>
<dbReference type="GO" id="GO:0008233">
    <property type="term" value="F:peptidase activity"/>
    <property type="evidence" value="ECO:0007669"/>
    <property type="project" value="UniProtKB-KW"/>
</dbReference>
<dbReference type="PANTHER" id="PTHR47016">
    <property type="entry name" value="ATP-DEPENDENT CLP PROTEASE ATP-BINDING SUBUNIT CLPT1, CHLOROPLASTIC"/>
    <property type="match status" value="1"/>
</dbReference>
<dbReference type="Pfam" id="PF02861">
    <property type="entry name" value="Clp_N"/>
    <property type="match status" value="1"/>
</dbReference>
<evidence type="ECO:0000256" key="1">
    <source>
        <dbReference type="PROSITE-ProRule" id="PRU01251"/>
    </source>
</evidence>
<dbReference type="Proteomes" id="UP000239576">
    <property type="component" value="Unassembled WGS sequence"/>
</dbReference>
<dbReference type="SUPFAM" id="SSF81923">
    <property type="entry name" value="Double Clp-N motif"/>
    <property type="match status" value="1"/>
</dbReference>
<sequence length="294" mass="32255">MANEEITRYADIFTALGSEPRLEIMRLLFAAHPIGMTVGELQAQLKIPSSTLSHHLEKLRIEGLVSSRRDKQFLWYSAEASTVEALLSFLYSGCAVDSQTLTSSQACDVKYLIEPASAPSKENTVMFGNFLRSLSDLLIGLFDRVALPVGFERFTPKAMQSVFFAQDESRRLKHAFIGTEQLLLGLLEEKTGIASQVLTAAGVHGDRVRVEIETLIGQGKGTPPTIPFTPRAKQTLGLALDQARQLGRHHVDTEHLLLGILREGKGLAAKVLENLGLNLKALEQQVLQAAMPPE</sequence>
<keyword evidence="1" id="KW-0677">Repeat</keyword>
<dbReference type="InterPro" id="IPR011991">
    <property type="entry name" value="ArsR-like_HTH"/>
</dbReference>
<accession>A0A2T1DXG1</accession>
<dbReference type="NCBIfam" id="NF033788">
    <property type="entry name" value="HTH_metalloreg"/>
    <property type="match status" value="1"/>
</dbReference>
<dbReference type="AlphaFoldDB" id="A0A2T1DXG1"/>
<protein>
    <submittedName>
        <fullName evidence="4">Clp protease</fullName>
    </submittedName>
</protein>
<dbReference type="Gene3D" id="1.10.10.10">
    <property type="entry name" value="Winged helix-like DNA-binding domain superfamily/Winged helix DNA-binding domain"/>
    <property type="match status" value="1"/>
</dbReference>
<dbReference type="InterPro" id="IPR036628">
    <property type="entry name" value="Clp_N_dom_sf"/>
</dbReference>
<dbReference type="InterPro" id="IPR044217">
    <property type="entry name" value="CLPT1/2"/>
</dbReference>
<feature type="domain" description="Clp R" evidence="3">
    <location>
        <begin position="151"/>
        <end position="294"/>
    </location>
</feature>
<keyword evidence="4" id="KW-0378">Hydrolase</keyword>
<dbReference type="GO" id="GO:0003700">
    <property type="term" value="F:DNA-binding transcription factor activity"/>
    <property type="evidence" value="ECO:0007669"/>
    <property type="project" value="InterPro"/>
</dbReference>
<comment type="caution">
    <text evidence="4">The sequence shown here is derived from an EMBL/GenBank/DDBJ whole genome shotgun (WGS) entry which is preliminary data.</text>
</comment>
<organism evidence="4 5">
    <name type="scientific">Stenomitos frigidus ULC18</name>
    <dbReference type="NCBI Taxonomy" id="2107698"/>
    <lineage>
        <taxon>Bacteria</taxon>
        <taxon>Bacillati</taxon>
        <taxon>Cyanobacteriota</taxon>
        <taxon>Cyanophyceae</taxon>
        <taxon>Leptolyngbyales</taxon>
        <taxon>Leptolyngbyaceae</taxon>
        <taxon>Stenomitos</taxon>
    </lineage>
</organism>
<dbReference type="InterPro" id="IPR004176">
    <property type="entry name" value="Clp_R_N"/>
</dbReference>
<name>A0A2T1DXG1_9CYAN</name>
<dbReference type="Gene3D" id="1.10.1780.10">
    <property type="entry name" value="Clp, N-terminal domain"/>
    <property type="match status" value="1"/>
</dbReference>
<dbReference type="EMBL" id="PVWK01000131">
    <property type="protein sequence ID" value="PSB25159.1"/>
    <property type="molecule type" value="Genomic_DNA"/>
</dbReference>
<dbReference type="InterPro" id="IPR036390">
    <property type="entry name" value="WH_DNA-bd_sf"/>
</dbReference>
<evidence type="ECO:0000259" key="2">
    <source>
        <dbReference type="PROSITE" id="PS50987"/>
    </source>
</evidence>
<dbReference type="InterPro" id="IPR001845">
    <property type="entry name" value="HTH_ArsR_DNA-bd_dom"/>
</dbReference>
<proteinExistence type="predicted"/>
<evidence type="ECO:0000259" key="3">
    <source>
        <dbReference type="PROSITE" id="PS51903"/>
    </source>
</evidence>
<gene>
    <name evidence="4" type="ORF">C7B82_24255</name>
</gene>
<evidence type="ECO:0000313" key="4">
    <source>
        <dbReference type="EMBL" id="PSB25159.1"/>
    </source>
</evidence>
<dbReference type="PRINTS" id="PR00778">
    <property type="entry name" value="HTHARSR"/>
</dbReference>
<dbReference type="PANTHER" id="PTHR47016:SF5">
    <property type="entry name" value="CLP DOMAIN SUPERFAMILY PROTEIN"/>
    <property type="match status" value="1"/>
</dbReference>
<reference evidence="4 5" key="2">
    <citation type="submission" date="2018-03" db="EMBL/GenBank/DDBJ databases">
        <title>The ancient ancestry and fast evolution of plastids.</title>
        <authorList>
            <person name="Moore K.R."/>
            <person name="Magnabosco C."/>
            <person name="Momper L."/>
            <person name="Gold D.A."/>
            <person name="Bosak T."/>
            <person name="Fournier G.P."/>
        </authorList>
    </citation>
    <scope>NUCLEOTIDE SEQUENCE [LARGE SCALE GENOMIC DNA]</scope>
    <source>
        <strain evidence="4 5">ULC18</strain>
    </source>
</reference>